<evidence type="ECO:0000313" key="12">
    <source>
        <dbReference type="EMBL" id="KAK2956209.1"/>
    </source>
</evidence>
<feature type="compositionally biased region" description="Basic residues" evidence="10">
    <location>
        <begin position="15"/>
        <end position="32"/>
    </location>
</feature>
<dbReference type="Pfam" id="PF00566">
    <property type="entry name" value="RabGAP-TBC"/>
    <property type="match status" value="1"/>
</dbReference>
<evidence type="ECO:0000256" key="6">
    <source>
        <dbReference type="ARBA" id="ARBA00023054"/>
    </source>
</evidence>
<evidence type="ECO:0000256" key="9">
    <source>
        <dbReference type="SAM" id="Coils"/>
    </source>
</evidence>
<reference evidence="12 13" key="1">
    <citation type="journal article" date="2022" name="bioRxiv">
        <title>Genomics of Preaxostyla Flagellates Illuminates Evolutionary Transitions and the Path Towards Mitochondrial Loss.</title>
        <authorList>
            <person name="Novak L.V.F."/>
            <person name="Treitli S.C."/>
            <person name="Pyrih J."/>
            <person name="Halakuc P."/>
            <person name="Pipaliya S.V."/>
            <person name="Vacek V."/>
            <person name="Brzon O."/>
            <person name="Soukal P."/>
            <person name="Eme L."/>
            <person name="Dacks J.B."/>
            <person name="Karnkowska A."/>
            <person name="Elias M."/>
            <person name="Hampl V."/>
        </authorList>
    </citation>
    <scope>NUCLEOTIDE SEQUENCE [LARGE SCALE GENOMIC DNA]</scope>
    <source>
        <strain evidence="12">NAU3</strain>
        <tissue evidence="12">Gut</tissue>
    </source>
</reference>
<keyword evidence="6 9" id="KW-0175">Coiled coil</keyword>
<evidence type="ECO:0000256" key="5">
    <source>
        <dbReference type="ARBA" id="ARBA00022737"/>
    </source>
</evidence>
<feature type="domain" description="Rab-GAP TBC" evidence="11">
    <location>
        <begin position="65"/>
        <end position="292"/>
    </location>
</feature>
<dbReference type="InterPro" id="IPR035969">
    <property type="entry name" value="Rab-GAP_TBC_sf"/>
</dbReference>
<evidence type="ECO:0000256" key="3">
    <source>
        <dbReference type="ARBA" id="ARBA00022490"/>
    </source>
</evidence>
<feature type="region of interest" description="Disordered" evidence="10">
    <location>
        <begin position="764"/>
        <end position="819"/>
    </location>
</feature>
<dbReference type="EMBL" id="JARBJD010000058">
    <property type="protein sequence ID" value="KAK2956209.1"/>
    <property type="molecule type" value="Genomic_DNA"/>
</dbReference>
<feature type="region of interest" description="Disordered" evidence="10">
    <location>
        <begin position="837"/>
        <end position="891"/>
    </location>
</feature>
<keyword evidence="5" id="KW-0677">Repeat</keyword>
<keyword evidence="3" id="KW-0963">Cytoplasm</keyword>
<evidence type="ECO:0000259" key="11">
    <source>
        <dbReference type="Pfam" id="PF00566"/>
    </source>
</evidence>
<evidence type="ECO:0000313" key="13">
    <source>
        <dbReference type="Proteomes" id="UP001281761"/>
    </source>
</evidence>
<evidence type="ECO:0000256" key="1">
    <source>
        <dbReference type="ARBA" id="ARBA00004138"/>
    </source>
</evidence>
<feature type="region of interest" description="Disordered" evidence="10">
    <location>
        <begin position="931"/>
        <end position="955"/>
    </location>
</feature>
<dbReference type="Proteomes" id="UP001281761">
    <property type="component" value="Unassembled WGS sequence"/>
</dbReference>
<dbReference type="InterPro" id="IPR051570">
    <property type="entry name" value="TBC1_cilium_biogenesis"/>
</dbReference>
<feature type="region of interest" description="Disordered" evidence="10">
    <location>
        <begin position="1"/>
        <end position="43"/>
    </location>
</feature>
<dbReference type="PANTHER" id="PTHR19853">
    <property type="entry name" value="WD REPEAT CONTAINING PROTEIN 3 WDR3"/>
    <property type="match status" value="1"/>
</dbReference>
<dbReference type="PANTHER" id="PTHR19853:SF1">
    <property type="entry name" value="TBC1 DOMAIN FAMILY MEMBER 31"/>
    <property type="match status" value="1"/>
</dbReference>
<comment type="subcellular location">
    <subcellularLocation>
        <location evidence="1">Cell projection</location>
        <location evidence="1">Cilium</location>
    </subcellularLocation>
    <subcellularLocation>
        <location evidence="2">Cytoplasm</location>
        <location evidence="2">Cytoskeleton</location>
    </subcellularLocation>
</comment>
<feature type="compositionally biased region" description="Polar residues" evidence="10">
    <location>
        <begin position="33"/>
        <end position="43"/>
    </location>
</feature>
<evidence type="ECO:0000256" key="4">
    <source>
        <dbReference type="ARBA" id="ARBA00022574"/>
    </source>
</evidence>
<dbReference type="Gene3D" id="1.10.472.80">
    <property type="entry name" value="Ypt/Rab-GAP domain of gyp1p, domain 3"/>
    <property type="match status" value="1"/>
</dbReference>
<keyword evidence="7" id="KW-0206">Cytoskeleton</keyword>
<name>A0ABQ9XXM3_9EUKA</name>
<sequence>MYSHRQSSSRNGSLAKRRASPSHSKTPPRTHKSTQPFTPTKQQMNLVDYDSFGNLLDQYGSFPSKYRMQIWSHLLNLPHSKSAFDSLKELGPHDALHHIPSLYPVNDPKLAKRFHRIMALLAHWSPACADVGDDVAEYEHVPPNASHLQNPKNSRLVSTISKKTVHVGFVPKIVYPFVRVIENDQECVEVLITLMTNTFREWFESIPSPPLRVLSRAEMLLKEFDNELLEHFRKFRIGSETYIWLGMKTLFSDVFSKAEWTTLMDHVIFNKNSTTLPDFLTLFAVALCIVSRESLLRLHSTREFVFFFTHYHGLSIDRIIRTTYCLRKHTPPELTARLSSPPYPATFEPIPQGCVRYPVFTHFPTAFVENEVNLRVSEAHTEAQLLKRMGDVQKTEKQRTFAEADVTMRKKERDAIRENRKHAKENFEARRAEERIKAGRVRDAELGERMRNIELMNEEAQNRLEELRKDEEERILEELEQMEIEKEQEIEELKERRAREQLVDFEETARRRMEEVEEKFEEEEAKNDIVAEGDRARREMENTRKRFTDEWRREDEEKERIGQEKMREEEMRQRQKVAERMKEKMRDESNRLLLEQERRYDEEQRRREAENEKERQREMRIRELREEEERGRKKRDQLRKQGEGIMSDLDQLRRRRGDENRTQLRRAIEREEQERTARLGRINDIRDNESLNEMELAMAKMQAIIDAKSRAEQDFINRMNERRERQNRRESEWKRSIDEQERITKQVLNDQISFYDRLRHAADSGAFRPSGSVEERMRKDHARAAQNIRRAKRRQKYEEGWSESESSESLDPSDSDDVSVNDNELRAAALYTTSTPNASRFSHQMEDSGLPDVHSPLLPGTSFPRPAHLDPEKTQTFNSHTHQREMEKERQRQMRFMEIDAKIAREKMKWEKTMKSVQDDGEPVVFLREQPVDNEVFHSPQKQRTIPRSPIHHSP</sequence>
<feature type="coiled-coil region" evidence="9">
    <location>
        <begin position="450"/>
        <end position="533"/>
    </location>
</feature>
<feature type="compositionally biased region" description="Acidic residues" evidence="10">
    <location>
        <begin position="800"/>
        <end position="819"/>
    </location>
</feature>
<evidence type="ECO:0000256" key="10">
    <source>
        <dbReference type="SAM" id="MobiDB-lite"/>
    </source>
</evidence>
<keyword evidence="8" id="KW-0966">Cell projection</keyword>
<feature type="compositionally biased region" description="Basic and acidic residues" evidence="10">
    <location>
        <begin position="550"/>
        <end position="631"/>
    </location>
</feature>
<evidence type="ECO:0000256" key="8">
    <source>
        <dbReference type="ARBA" id="ARBA00023273"/>
    </source>
</evidence>
<proteinExistence type="predicted"/>
<keyword evidence="4" id="KW-0853">WD repeat</keyword>
<keyword evidence="13" id="KW-1185">Reference proteome</keyword>
<feature type="compositionally biased region" description="Polar residues" evidence="10">
    <location>
        <begin position="1"/>
        <end position="12"/>
    </location>
</feature>
<comment type="caution">
    <text evidence="12">The sequence shown here is derived from an EMBL/GenBank/DDBJ whole genome shotgun (WGS) entry which is preliminary data.</text>
</comment>
<evidence type="ECO:0000256" key="2">
    <source>
        <dbReference type="ARBA" id="ARBA00004245"/>
    </source>
</evidence>
<protein>
    <submittedName>
        <fullName evidence="12">TBC1 domain family member 31</fullName>
    </submittedName>
</protein>
<feature type="region of interest" description="Disordered" evidence="10">
    <location>
        <begin position="550"/>
        <end position="669"/>
    </location>
</feature>
<feature type="compositionally biased region" description="Basic and acidic residues" evidence="10">
    <location>
        <begin position="650"/>
        <end position="669"/>
    </location>
</feature>
<feature type="compositionally biased region" description="Basic and acidic residues" evidence="10">
    <location>
        <begin position="882"/>
        <end position="891"/>
    </location>
</feature>
<accession>A0ABQ9XXM3</accession>
<dbReference type="InterPro" id="IPR000195">
    <property type="entry name" value="Rab-GAP-TBC_dom"/>
</dbReference>
<dbReference type="SUPFAM" id="SSF47923">
    <property type="entry name" value="Ypt/Rab-GAP domain of gyp1p"/>
    <property type="match status" value="1"/>
</dbReference>
<gene>
    <name evidence="12" type="ORF">BLNAU_8773</name>
</gene>
<evidence type="ECO:0000256" key="7">
    <source>
        <dbReference type="ARBA" id="ARBA00023212"/>
    </source>
</evidence>
<organism evidence="12 13">
    <name type="scientific">Blattamonas nauphoetae</name>
    <dbReference type="NCBI Taxonomy" id="2049346"/>
    <lineage>
        <taxon>Eukaryota</taxon>
        <taxon>Metamonada</taxon>
        <taxon>Preaxostyla</taxon>
        <taxon>Oxymonadida</taxon>
        <taxon>Blattamonas</taxon>
    </lineage>
</organism>